<dbReference type="CDD" id="cd16705">
    <property type="entry name" value="RING-HC_dBre1-like"/>
    <property type="match status" value="1"/>
</dbReference>
<keyword evidence="9 14" id="KW-0862">Zinc</keyword>
<accession>A0ABD0YMC0</accession>
<evidence type="ECO:0000256" key="8">
    <source>
        <dbReference type="ARBA" id="ARBA00022786"/>
    </source>
</evidence>
<evidence type="ECO:0000256" key="11">
    <source>
        <dbReference type="ARBA" id="ARBA00023054"/>
    </source>
</evidence>
<feature type="region of interest" description="Disordered" evidence="16">
    <location>
        <begin position="489"/>
        <end position="567"/>
    </location>
</feature>
<gene>
    <name evidence="18" type="ORF">AAG570_010318</name>
</gene>
<reference evidence="18 19" key="1">
    <citation type="submission" date="2024-07" db="EMBL/GenBank/DDBJ databases">
        <title>Chromosome-level genome assembly of the water stick insect Ranatra chinensis (Heteroptera: Nepidae).</title>
        <authorList>
            <person name="Liu X."/>
        </authorList>
    </citation>
    <scope>NUCLEOTIDE SEQUENCE [LARGE SCALE GENOMIC DNA]</scope>
    <source>
        <strain evidence="18">Cailab_2021Rc</strain>
        <tissue evidence="18">Muscle</tissue>
    </source>
</reference>
<dbReference type="Proteomes" id="UP001558652">
    <property type="component" value="Unassembled WGS sequence"/>
</dbReference>
<keyword evidence="5 14" id="KW-0808">Transferase</keyword>
<dbReference type="InterPro" id="IPR013956">
    <property type="entry name" value="E3_ubiquit_lig_Bre1"/>
</dbReference>
<dbReference type="InterPro" id="IPR058643">
    <property type="entry name" value="BRE1-like_CC"/>
</dbReference>
<keyword evidence="11 14" id="KW-0175">Coiled coil</keyword>
<feature type="domain" description="RING-type" evidence="17">
    <location>
        <begin position="869"/>
        <end position="908"/>
    </location>
</feature>
<evidence type="ECO:0000256" key="9">
    <source>
        <dbReference type="ARBA" id="ARBA00022833"/>
    </source>
</evidence>
<dbReference type="FunFam" id="3.30.40.10:FF:000040">
    <property type="entry name" value="E3 ubiquitin protein ligase"/>
    <property type="match status" value="1"/>
</dbReference>
<dbReference type="InterPro" id="IPR018957">
    <property type="entry name" value="Znf_C3HC4_RING-type"/>
</dbReference>
<evidence type="ECO:0000256" key="14">
    <source>
        <dbReference type="RuleBase" id="RU365038"/>
    </source>
</evidence>
<evidence type="ECO:0000313" key="18">
    <source>
        <dbReference type="EMBL" id="KAL1132362.1"/>
    </source>
</evidence>
<keyword evidence="19" id="KW-1185">Reference proteome</keyword>
<proteinExistence type="inferred from homology"/>
<dbReference type="InterPro" id="IPR058642">
    <property type="entry name" value="BRE1A/B-like_dom"/>
</dbReference>
<dbReference type="InterPro" id="IPR017907">
    <property type="entry name" value="Znf_RING_CS"/>
</dbReference>
<feature type="coiled-coil region" evidence="15">
    <location>
        <begin position="328"/>
        <end position="461"/>
    </location>
</feature>
<dbReference type="SUPFAM" id="SSF57850">
    <property type="entry name" value="RING/U-box"/>
    <property type="match status" value="1"/>
</dbReference>
<evidence type="ECO:0000256" key="4">
    <source>
        <dbReference type="ARBA" id="ARBA00005555"/>
    </source>
</evidence>
<dbReference type="PANTHER" id="PTHR23163">
    <property type="entry name" value="RING FINGER PROTEIN-RELATED"/>
    <property type="match status" value="1"/>
</dbReference>
<evidence type="ECO:0000259" key="17">
    <source>
        <dbReference type="PROSITE" id="PS50089"/>
    </source>
</evidence>
<feature type="coiled-coil region" evidence="15">
    <location>
        <begin position="150"/>
        <end position="299"/>
    </location>
</feature>
<feature type="compositionally biased region" description="Basic and acidic residues" evidence="16">
    <location>
        <begin position="516"/>
        <end position="531"/>
    </location>
</feature>
<dbReference type="GO" id="GO:0006325">
    <property type="term" value="P:chromatin organization"/>
    <property type="evidence" value="ECO:0007669"/>
    <property type="project" value="UniProtKB-KW"/>
</dbReference>
<comment type="similarity">
    <text evidence="4 14">Belongs to the BRE1 family.</text>
</comment>
<sequence>MDIKVLQFQNKKLAQRLEQRNRVETELRQRIEQLEKRQTQDDAVLNVVNRYWNQLNEDIRVLLQRFDAETADESENKNESETTTSFLLQLSTWDKEELDEKLANRVQVSKRAVAKVIQAFDRLMQRNEKITLALKGELDGDEAPVMDESIRQANIEIQAENRNLHNLNTSLHKKYHTISLKMAELQETVAARDTEVAELRNQVDDLQYELLKVQSRNDKLEHHLAEAIEKLKNYQQMHGEEKGITKPTQSSSISQKKVEELQKDLEEARELANNRLQELDKLHQQHRETLKEVEKLKMDIRQLPESVIVETTEYKCLQSQFSVLYNESMQLKTQLDEVRLQLQSSKNAHLRQIEMMESEELIGQKKLRTEVIQLEDLLAQLRKEYEMLRIEFEQNLAANEQTGPINREMRHLITSLQNHNQQLKGEVHRYKRKYKDANAEIPKLKKEIEDLQVRLQAAQGTSQDSKEGFLEGKEEDIGHLCEGSKVKEEPMVKRELTEEEVEDGLGGGGGNGCGGGDKDKSGTSPAVKREGGVGGAGGAGTKKEVKKEAGQHRDQHRANKDVKTAEPELVRELKAQLKKTINEQKEMKLLLDMYKGVSKEQRDKVQLMAAEKKLRAEVDDLRQQLKKESKREERKKLADEDALRKIKHLEEQTYQLQKQVQTHKQGVCWQEEEALLNEMEVTGQAFEDMQEQNSRLIQQLREKDDANFKLMSERIKSNQLHKLSREEKEALKEQVSTLTTQVEATNIVVRKLEEKERILQNSLATVEKELAVRQQAMEMHKRKAIESAQSAADLKLHLEKYHAQMKEAQQVVAEKTSALEAEAYKTKRLQEEIAQLRRKTERMKKIELAGTLDEVMREEIREYKETLTCPSCKVKRKDAVLSKCFHVFCYDCLKTRYETRQRKCPKCNAAFGANDYHRLYLGS</sequence>
<dbReference type="EMBL" id="JBFDAA010000005">
    <property type="protein sequence ID" value="KAL1132362.1"/>
    <property type="molecule type" value="Genomic_DNA"/>
</dbReference>
<evidence type="ECO:0000256" key="13">
    <source>
        <dbReference type="PROSITE-ProRule" id="PRU00175"/>
    </source>
</evidence>
<keyword evidence="8 14" id="KW-0833">Ubl conjugation pathway</keyword>
<dbReference type="GO" id="GO:0008270">
    <property type="term" value="F:zinc ion binding"/>
    <property type="evidence" value="ECO:0007669"/>
    <property type="project" value="UniProtKB-KW"/>
</dbReference>
<dbReference type="GO" id="GO:0061630">
    <property type="term" value="F:ubiquitin protein ligase activity"/>
    <property type="evidence" value="ECO:0007669"/>
    <property type="project" value="UniProtKB-EC"/>
</dbReference>
<dbReference type="PANTHER" id="PTHR23163:SF0">
    <property type="entry name" value="E3 UBIQUITIN-PROTEIN LIGASE BRE1"/>
    <property type="match status" value="1"/>
</dbReference>
<dbReference type="Pfam" id="PF00097">
    <property type="entry name" value="zf-C3HC4"/>
    <property type="match status" value="1"/>
</dbReference>
<dbReference type="InterPro" id="IPR013083">
    <property type="entry name" value="Znf_RING/FYVE/PHD"/>
</dbReference>
<organism evidence="18 19">
    <name type="scientific">Ranatra chinensis</name>
    <dbReference type="NCBI Taxonomy" id="642074"/>
    <lineage>
        <taxon>Eukaryota</taxon>
        <taxon>Metazoa</taxon>
        <taxon>Ecdysozoa</taxon>
        <taxon>Arthropoda</taxon>
        <taxon>Hexapoda</taxon>
        <taxon>Insecta</taxon>
        <taxon>Pterygota</taxon>
        <taxon>Neoptera</taxon>
        <taxon>Paraneoptera</taxon>
        <taxon>Hemiptera</taxon>
        <taxon>Heteroptera</taxon>
        <taxon>Panheteroptera</taxon>
        <taxon>Nepomorpha</taxon>
        <taxon>Nepidae</taxon>
        <taxon>Ranatrinae</taxon>
        <taxon>Ranatra</taxon>
    </lineage>
</organism>
<dbReference type="PROSITE" id="PS50089">
    <property type="entry name" value="ZF_RING_2"/>
    <property type="match status" value="1"/>
</dbReference>
<evidence type="ECO:0000256" key="3">
    <source>
        <dbReference type="ARBA" id="ARBA00004906"/>
    </source>
</evidence>
<evidence type="ECO:0000313" key="19">
    <source>
        <dbReference type="Proteomes" id="UP001558652"/>
    </source>
</evidence>
<feature type="compositionally biased region" description="Basic and acidic residues" evidence="16">
    <location>
        <begin position="541"/>
        <end position="567"/>
    </location>
</feature>
<keyword evidence="10 14" id="KW-0156">Chromatin regulator</keyword>
<dbReference type="PROSITE" id="PS00518">
    <property type="entry name" value="ZF_RING_1"/>
    <property type="match status" value="1"/>
</dbReference>
<feature type="coiled-coil region" evidence="15">
    <location>
        <begin position="686"/>
        <end position="849"/>
    </location>
</feature>
<comment type="catalytic activity">
    <reaction evidence="1 14">
        <text>S-ubiquitinyl-[E2 ubiquitin-conjugating enzyme]-L-cysteine + [acceptor protein]-L-lysine = [E2 ubiquitin-conjugating enzyme]-L-cysteine + N(6)-ubiquitinyl-[acceptor protein]-L-lysine.</text>
        <dbReference type="EC" id="2.3.2.27"/>
    </reaction>
</comment>
<evidence type="ECO:0000256" key="6">
    <source>
        <dbReference type="ARBA" id="ARBA00022723"/>
    </source>
</evidence>
<comment type="subcellular location">
    <subcellularLocation>
        <location evidence="2 14">Nucleus</location>
    </subcellularLocation>
</comment>
<protein>
    <recommendedName>
        <fullName evidence="14">E3 ubiquitin protein ligase</fullName>
        <ecNumber evidence="14">2.3.2.27</ecNumber>
    </recommendedName>
</protein>
<dbReference type="InterPro" id="IPR001841">
    <property type="entry name" value="Znf_RING"/>
</dbReference>
<evidence type="ECO:0000256" key="10">
    <source>
        <dbReference type="ARBA" id="ARBA00022853"/>
    </source>
</evidence>
<evidence type="ECO:0000256" key="16">
    <source>
        <dbReference type="SAM" id="MobiDB-lite"/>
    </source>
</evidence>
<keyword evidence="6 14" id="KW-0479">Metal-binding</keyword>
<dbReference type="SMART" id="SM00184">
    <property type="entry name" value="RING"/>
    <property type="match status" value="1"/>
</dbReference>
<dbReference type="Pfam" id="PF26052">
    <property type="entry name" value="BRE1B"/>
    <property type="match status" value="1"/>
</dbReference>
<evidence type="ECO:0000256" key="12">
    <source>
        <dbReference type="ARBA" id="ARBA00023242"/>
    </source>
</evidence>
<evidence type="ECO:0000256" key="7">
    <source>
        <dbReference type="ARBA" id="ARBA00022771"/>
    </source>
</evidence>
<evidence type="ECO:0000256" key="2">
    <source>
        <dbReference type="ARBA" id="ARBA00004123"/>
    </source>
</evidence>
<keyword evidence="12 14" id="KW-0539">Nucleus</keyword>
<comment type="pathway">
    <text evidence="3 14">Protein modification; protein ubiquitination.</text>
</comment>
<dbReference type="GO" id="GO:0005634">
    <property type="term" value="C:nucleus"/>
    <property type="evidence" value="ECO:0007669"/>
    <property type="project" value="UniProtKB-SubCell"/>
</dbReference>
<comment type="caution">
    <text evidence="18">The sequence shown here is derived from an EMBL/GenBank/DDBJ whole genome shotgun (WGS) entry which is preliminary data.</text>
</comment>
<dbReference type="EC" id="2.3.2.27" evidence="14"/>
<feature type="compositionally biased region" description="Gly residues" evidence="16">
    <location>
        <begin position="504"/>
        <end position="515"/>
    </location>
</feature>
<dbReference type="Pfam" id="PF26095">
    <property type="entry name" value="CC_Bre1"/>
    <property type="match status" value="1"/>
</dbReference>
<evidence type="ECO:0000256" key="5">
    <source>
        <dbReference type="ARBA" id="ARBA00022679"/>
    </source>
</evidence>
<dbReference type="Gene3D" id="3.30.40.10">
    <property type="entry name" value="Zinc/RING finger domain, C3HC4 (zinc finger)"/>
    <property type="match status" value="1"/>
</dbReference>
<dbReference type="GO" id="GO:0016567">
    <property type="term" value="P:protein ubiquitination"/>
    <property type="evidence" value="ECO:0007669"/>
    <property type="project" value="UniProtKB-UniRule"/>
</dbReference>
<name>A0ABD0YMC0_9HEMI</name>
<keyword evidence="7 13" id="KW-0863">Zinc-finger</keyword>
<evidence type="ECO:0000256" key="1">
    <source>
        <dbReference type="ARBA" id="ARBA00000900"/>
    </source>
</evidence>
<feature type="coiled-coil region" evidence="15">
    <location>
        <begin position="570"/>
        <end position="638"/>
    </location>
</feature>
<evidence type="ECO:0000256" key="15">
    <source>
        <dbReference type="SAM" id="Coils"/>
    </source>
</evidence>
<dbReference type="AlphaFoldDB" id="A0ABD0YMC0"/>